<dbReference type="Gene3D" id="3.40.50.300">
    <property type="entry name" value="P-loop containing nucleotide triphosphate hydrolases"/>
    <property type="match status" value="1"/>
</dbReference>
<name>A0ABR3RIK9_9PLEO</name>
<evidence type="ECO:0000313" key="7">
    <source>
        <dbReference type="EMBL" id="KAL1604177.1"/>
    </source>
</evidence>
<dbReference type="PANTHER" id="PTHR46498:SF1">
    <property type="entry name" value="GTP-BINDING PROTEIN 8"/>
    <property type="match status" value="1"/>
</dbReference>
<dbReference type="SUPFAM" id="SSF52540">
    <property type="entry name" value="P-loop containing nucleoside triphosphate hydrolases"/>
    <property type="match status" value="1"/>
</dbReference>
<dbReference type="Pfam" id="PF01926">
    <property type="entry name" value="MMR_HSR1"/>
    <property type="match status" value="1"/>
</dbReference>
<dbReference type="Proteomes" id="UP001521222">
    <property type="component" value="Unassembled WGS sequence"/>
</dbReference>
<dbReference type="InterPro" id="IPR006073">
    <property type="entry name" value="GTP-bd"/>
</dbReference>
<feature type="region of interest" description="Disordered" evidence="5">
    <location>
        <begin position="414"/>
        <end position="434"/>
    </location>
</feature>
<keyword evidence="8" id="KW-1185">Reference proteome</keyword>
<keyword evidence="2" id="KW-0547">Nucleotide-binding</keyword>
<dbReference type="InterPro" id="IPR052279">
    <property type="entry name" value="EngB_GTPase"/>
</dbReference>
<dbReference type="CDD" id="cd01876">
    <property type="entry name" value="YihA_EngB"/>
    <property type="match status" value="1"/>
</dbReference>
<dbReference type="PRINTS" id="PR00326">
    <property type="entry name" value="GTP1OBG"/>
</dbReference>
<evidence type="ECO:0000256" key="1">
    <source>
        <dbReference type="ARBA" id="ARBA00022723"/>
    </source>
</evidence>
<evidence type="ECO:0000256" key="4">
    <source>
        <dbReference type="ARBA" id="ARBA00023134"/>
    </source>
</evidence>
<feature type="region of interest" description="Disordered" evidence="5">
    <location>
        <begin position="66"/>
        <end position="130"/>
    </location>
</feature>
<keyword evidence="1" id="KW-0479">Metal-binding</keyword>
<feature type="domain" description="EngB-type G" evidence="6">
    <location>
        <begin position="183"/>
        <end position="368"/>
    </location>
</feature>
<protein>
    <recommendedName>
        <fullName evidence="6">EngB-type G domain-containing protein</fullName>
    </recommendedName>
</protein>
<organism evidence="7 8">
    <name type="scientific">Nothophoma quercina</name>
    <dbReference type="NCBI Taxonomy" id="749835"/>
    <lineage>
        <taxon>Eukaryota</taxon>
        <taxon>Fungi</taxon>
        <taxon>Dikarya</taxon>
        <taxon>Ascomycota</taxon>
        <taxon>Pezizomycotina</taxon>
        <taxon>Dothideomycetes</taxon>
        <taxon>Pleosporomycetidae</taxon>
        <taxon>Pleosporales</taxon>
        <taxon>Pleosporineae</taxon>
        <taxon>Didymellaceae</taxon>
        <taxon>Nothophoma</taxon>
    </lineage>
</organism>
<dbReference type="InterPro" id="IPR027417">
    <property type="entry name" value="P-loop_NTPase"/>
</dbReference>
<evidence type="ECO:0000256" key="3">
    <source>
        <dbReference type="ARBA" id="ARBA00022842"/>
    </source>
</evidence>
<evidence type="ECO:0000313" key="8">
    <source>
        <dbReference type="Proteomes" id="UP001521222"/>
    </source>
</evidence>
<accession>A0ABR3RIK9</accession>
<keyword evidence="4" id="KW-0342">GTP-binding</keyword>
<evidence type="ECO:0000256" key="2">
    <source>
        <dbReference type="ARBA" id="ARBA00022741"/>
    </source>
</evidence>
<gene>
    <name evidence="7" type="ORF">SLS59_003970</name>
</gene>
<dbReference type="InterPro" id="IPR030393">
    <property type="entry name" value="G_ENGB_dom"/>
</dbReference>
<dbReference type="EMBL" id="JAKIXB020000011">
    <property type="protein sequence ID" value="KAL1604177.1"/>
    <property type="molecule type" value="Genomic_DNA"/>
</dbReference>
<dbReference type="PANTHER" id="PTHR46498">
    <property type="entry name" value="GTP-BINDING PROTEIN 8"/>
    <property type="match status" value="1"/>
</dbReference>
<keyword evidence="3" id="KW-0460">Magnesium</keyword>
<evidence type="ECO:0000256" key="5">
    <source>
        <dbReference type="SAM" id="MobiDB-lite"/>
    </source>
</evidence>
<proteinExistence type="predicted"/>
<sequence>MSTLLPTPTWICRSCIRGIAQQRRGLRIRPRARQPPIEASKLSTKIPTETETITLTDGTTIRVQAERSQRAAPNVAPAPSEDAVAEVSTTSAEPVRTPPPVHKPRDRNELVPSAPSAPLQPKLKPEKFPEKPPTGPFDYNWYYETAPPTHPNKTHANTFFDKYGKQATLLRSIAQFRKLPETDVPEVAFIGRSNVGKSSLLNAVMGCNTKALLARTSSTPGFTKTMNLYGIAPEPGVRIKTSSLHNSGDQGKEKIVGPGGLVIVDMPGYGSGSLSAWGIEIMKYIQSRKALRRVFVLLDAEHGVKDKDRSILASLRLAGVSHQILLSKMDKLYVPKASDIRKVGKGTKLKSKGTVTGLRTKMRELLPDIKPPVGGGALGEVLACSSEVLVEGKRLGIEDVRFAVLKAVGLEGEERKGFTESKKRKKKDLAEVKV</sequence>
<dbReference type="PROSITE" id="PS51706">
    <property type="entry name" value="G_ENGB"/>
    <property type="match status" value="1"/>
</dbReference>
<evidence type="ECO:0000259" key="6">
    <source>
        <dbReference type="PROSITE" id="PS51706"/>
    </source>
</evidence>
<reference evidence="7 8" key="1">
    <citation type="submission" date="2024-02" db="EMBL/GenBank/DDBJ databases">
        <title>De novo assembly and annotation of 12 fungi associated with fruit tree decline syndrome in Ontario, Canada.</title>
        <authorList>
            <person name="Sulman M."/>
            <person name="Ellouze W."/>
            <person name="Ilyukhin E."/>
        </authorList>
    </citation>
    <scope>NUCLEOTIDE SEQUENCE [LARGE SCALE GENOMIC DNA]</scope>
    <source>
        <strain evidence="7 8">M97-236</strain>
    </source>
</reference>
<comment type="caution">
    <text evidence="7">The sequence shown here is derived from an EMBL/GenBank/DDBJ whole genome shotgun (WGS) entry which is preliminary data.</text>
</comment>